<keyword evidence="11" id="KW-0966">Cell projection</keyword>
<dbReference type="InterPro" id="IPR053927">
    <property type="entry name" value="FlgK_helical"/>
</dbReference>
<dbReference type="GO" id="GO:0005198">
    <property type="term" value="F:structural molecule activity"/>
    <property type="evidence" value="ECO:0007669"/>
    <property type="project" value="UniProtKB-UniRule"/>
</dbReference>
<evidence type="ECO:0000313" key="11">
    <source>
        <dbReference type="EMBL" id="KDR94756.1"/>
    </source>
</evidence>
<dbReference type="Proteomes" id="UP000027946">
    <property type="component" value="Unassembled WGS sequence"/>
</dbReference>
<proteinExistence type="inferred from homology"/>
<dbReference type="InterPro" id="IPR001444">
    <property type="entry name" value="Flag_bb_rod_N"/>
</dbReference>
<keyword evidence="12" id="KW-1185">Reference proteome</keyword>
<evidence type="ECO:0000256" key="4">
    <source>
        <dbReference type="ARBA" id="ARBA00016244"/>
    </source>
</evidence>
<feature type="domain" description="Flagellar basal body rod protein N-terminal" evidence="8">
    <location>
        <begin position="9"/>
        <end position="37"/>
    </location>
</feature>
<comment type="similarity">
    <text evidence="3 7">Belongs to the flagella basal body rod proteins family.</text>
</comment>
<name>A0A069RCK7_PEPLI</name>
<dbReference type="RefSeq" id="WP_038265876.1">
    <property type="nucleotide sequence ID" value="NZ_FSRH01000005.1"/>
</dbReference>
<evidence type="ECO:0000259" key="9">
    <source>
        <dbReference type="Pfam" id="PF06429"/>
    </source>
</evidence>
<dbReference type="NCBIfam" id="TIGR02492">
    <property type="entry name" value="flgK_ends"/>
    <property type="match status" value="1"/>
</dbReference>
<evidence type="ECO:0000256" key="7">
    <source>
        <dbReference type="RuleBase" id="RU362065"/>
    </source>
</evidence>
<dbReference type="Pfam" id="PF00460">
    <property type="entry name" value="Flg_bb_rod"/>
    <property type="match status" value="1"/>
</dbReference>
<reference evidence="11 12" key="1">
    <citation type="submission" date="2014-03" db="EMBL/GenBank/DDBJ databases">
        <title>Genome sequence of Clostridium litorale W6, DSM 5388.</title>
        <authorList>
            <person name="Poehlein A."/>
            <person name="Jagirdar A."/>
            <person name="Khonsari B."/>
            <person name="Chibani C.M."/>
            <person name="Gutierrez Gutierrez D.A."/>
            <person name="Davydova E."/>
            <person name="Alghaithi H.S."/>
            <person name="Nair K.P."/>
            <person name="Dhamotharan K."/>
            <person name="Chandran L."/>
            <person name="G W."/>
            <person name="Daniel R."/>
        </authorList>
    </citation>
    <scope>NUCLEOTIDE SEQUENCE [LARGE SCALE GENOMIC DNA]</scope>
    <source>
        <strain evidence="11 12">W6</strain>
    </source>
</reference>
<organism evidence="11 12">
    <name type="scientific">Peptoclostridium litorale DSM 5388</name>
    <dbReference type="NCBI Taxonomy" id="1121324"/>
    <lineage>
        <taxon>Bacteria</taxon>
        <taxon>Bacillati</taxon>
        <taxon>Bacillota</taxon>
        <taxon>Clostridia</taxon>
        <taxon>Peptostreptococcales</taxon>
        <taxon>Peptoclostridiaceae</taxon>
        <taxon>Peptoclostridium</taxon>
    </lineage>
</organism>
<evidence type="ECO:0000256" key="6">
    <source>
        <dbReference type="ARBA" id="ARBA00023143"/>
    </source>
</evidence>
<keyword evidence="11" id="KW-0969">Cilium</keyword>
<evidence type="ECO:0000256" key="3">
    <source>
        <dbReference type="ARBA" id="ARBA00009677"/>
    </source>
</evidence>
<dbReference type="eggNOG" id="COG1256">
    <property type="taxonomic scope" value="Bacteria"/>
</dbReference>
<dbReference type="GO" id="GO:0005576">
    <property type="term" value="C:extracellular region"/>
    <property type="evidence" value="ECO:0007669"/>
    <property type="project" value="UniProtKB-SubCell"/>
</dbReference>
<evidence type="ECO:0000256" key="1">
    <source>
        <dbReference type="ARBA" id="ARBA00004365"/>
    </source>
</evidence>
<gene>
    <name evidence="7 11" type="primary">flgK</name>
    <name evidence="11" type="ORF">CLIT_13c00780</name>
</gene>
<dbReference type="EMBL" id="JJMM01000013">
    <property type="protein sequence ID" value="KDR94756.1"/>
    <property type="molecule type" value="Genomic_DNA"/>
</dbReference>
<accession>A0A069RCK7</accession>
<dbReference type="GO" id="GO:0044780">
    <property type="term" value="P:bacterial-type flagellum assembly"/>
    <property type="evidence" value="ECO:0007669"/>
    <property type="project" value="InterPro"/>
</dbReference>
<protein>
    <recommendedName>
        <fullName evidence="4 7">Flagellar hook-associated protein 1</fullName>
        <shortName evidence="7">HAP1</shortName>
    </recommendedName>
</protein>
<dbReference type="Pfam" id="PF06429">
    <property type="entry name" value="Flg_bbr_C"/>
    <property type="match status" value="1"/>
</dbReference>
<evidence type="ECO:0000256" key="2">
    <source>
        <dbReference type="ARBA" id="ARBA00004613"/>
    </source>
</evidence>
<dbReference type="PANTHER" id="PTHR30033:SF1">
    <property type="entry name" value="FLAGELLAR HOOK-ASSOCIATED PROTEIN 1"/>
    <property type="match status" value="1"/>
</dbReference>
<feature type="domain" description="Flagellar hook-associated protein FlgK helical" evidence="10">
    <location>
        <begin position="95"/>
        <end position="339"/>
    </location>
</feature>
<dbReference type="STRING" id="1121324.CLIT_13c00780"/>
<dbReference type="Pfam" id="PF22638">
    <property type="entry name" value="FlgK_D1"/>
    <property type="match status" value="1"/>
</dbReference>
<dbReference type="InterPro" id="IPR010930">
    <property type="entry name" value="Flg_bb/hook_C_dom"/>
</dbReference>
<comment type="caution">
    <text evidence="11">The sequence shown here is derived from an EMBL/GenBank/DDBJ whole genome shotgun (WGS) entry which is preliminary data.</text>
</comment>
<comment type="subcellular location">
    <subcellularLocation>
        <location evidence="1 7">Bacterial flagellum</location>
    </subcellularLocation>
    <subcellularLocation>
        <location evidence="2 7">Secreted</location>
    </subcellularLocation>
</comment>
<dbReference type="PRINTS" id="PR01005">
    <property type="entry name" value="FLGHOOKAP1"/>
</dbReference>
<evidence type="ECO:0000313" key="12">
    <source>
        <dbReference type="Proteomes" id="UP000027946"/>
    </source>
</evidence>
<evidence type="ECO:0000256" key="5">
    <source>
        <dbReference type="ARBA" id="ARBA00022525"/>
    </source>
</evidence>
<dbReference type="AlphaFoldDB" id="A0A069RCK7"/>
<evidence type="ECO:0000259" key="8">
    <source>
        <dbReference type="Pfam" id="PF00460"/>
    </source>
</evidence>
<dbReference type="OrthoDB" id="9802553at2"/>
<keyword evidence="5 7" id="KW-0964">Secreted</keyword>
<feature type="domain" description="Flagellar basal-body/hook protein C-terminal" evidence="9">
    <location>
        <begin position="506"/>
        <end position="546"/>
    </location>
</feature>
<dbReference type="PANTHER" id="PTHR30033">
    <property type="entry name" value="FLAGELLAR HOOK-ASSOCIATED PROTEIN 1"/>
    <property type="match status" value="1"/>
</dbReference>
<dbReference type="InterPro" id="IPR002371">
    <property type="entry name" value="FlgK"/>
</dbReference>
<keyword evidence="11" id="KW-0282">Flagellum</keyword>
<dbReference type="GO" id="GO:0009424">
    <property type="term" value="C:bacterial-type flagellum hook"/>
    <property type="evidence" value="ECO:0007669"/>
    <property type="project" value="UniProtKB-UniRule"/>
</dbReference>
<evidence type="ECO:0000259" key="10">
    <source>
        <dbReference type="Pfam" id="PF22638"/>
    </source>
</evidence>
<sequence>MRSTFFGFNIAKSGLFSAQRALDITGHNIANAETPGYSRQRLEQVQETPMKLPSGILGTGVTTTSISQIRNEFLDGKFRYENTVYGESSFRYQSLSEIEAIMNEPSESGIRSVMDDYFSSLQELSKDPSSLTTRALVRERANSLSYSVNHMYNQFEKMVRDSDFAVRTTVDQINTYASDIADLNEQIFRAEIGGHKANDLRDRRNLLIDELSNLVGVEVKEVSVGAGSDGFESKKVNILINGTAIVSHDKVVKIEADENMEHPEGFEELNVKKLKFSTGEPFNTDAISGKLKAQIDMRDNGEGSVEKGIPYYMQKLDEFVATFAAETNMVHRAGYGLNQMAETAPGEGHGINFFEAEGAGYTVEKLASSPIQADIDKGMSEKEAIKKWEEGNEGYTLFKDSSGDMYKVTKVSAKSLKLSQAIQDDLDNMAVAGKSDEGTPPKGLAGDNSNILSMSELRNKTEMFAWGSPDDFVKSLVSNLGVDAQDAKRVATNQEVLTSEIGRQKMSVSGVSLDEEMSNMVRFQHSYNAAARMLTTVDEMIDVIINRMGRVGL</sequence>
<keyword evidence="6 7" id="KW-0975">Bacterial flagellum</keyword>
<dbReference type="SUPFAM" id="SSF64518">
    <property type="entry name" value="Phase 1 flagellin"/>
    <property type="match status" value="1"/>
</dbReference>